<dbReference type="InterPro" id="IPR008258">
    <property type="entry name" value="Transglycosylase_SLT_dom_1"/>
</dbReference>
<evidence type="ECO:0000256" key="1">
    <source>
        <dbReference type="SAM" id="MobiDB-lite"/>
    </source>
</evidence>
<comment type="caution">
    <text evidence="3">The sequence shown here is derived from an EMBL/GenBank/DDBJ whole genome shotgun (WGS) entry which is preliminary data.</text>
</comment>
<keyword evidence="4" id="KW-1185">Reference proteome</keyword>
<dbReference type="Proteomes" id="UP001293718">
    <property type="component" value="Unassembled WGS sequence"/>
</dbReference>
<dbReference type="CDD" id="cd13400">
    <property type="entry name" value="LT_IagB-like"/>
    <property type="match status" value="1"/>
</dbReference>
<reference evidence="3 4" key="1">
    <citation type="submission" date="2023-11" db="EMBL/GenBank/DDBJ databases">
        <title>Draft genome of Azohydromonas lata strain H1 (DSM1123), a polyhydroxyalkanoate producer.</title>
        <authorList>
            <person name="Traversa D."/>
            <person name="D'Addabbo P."/>
            <person name="Pazzani C."/>
            <person name="Manzari C."/>
            <person name="Chiara M."/>
            <person name="Scrascia M."/>
        </authorList>
    </citation>
    <scope>NUCLEOTIDE SEQUENCE [LARGE SCALE GENOMIC DNA]</scope>
    <source>
        <strain evidence="3 4">H1</strain>
        <plasmid evidence="3">unnamed</plasmid>
    </source>
</reference>
<gene>
    <name evidence="3" type="ORF">SM757_00605</name>
</gene>
<feature type="domain" description="Transglycosylase SLT" evidence="2">
    <location>
        <begin position="19"/>
        <end position="121"/>
    </location>
</feature>
<proteinExistence type="predicted"/>
<evidence type="ECO:0000313" key="4">
    <source>
        <dbReference type="Proteomes" id="UP001293718"/>
    </source>
</evidence>
<sequence length="187" mass="19683">MLKHLGFAVALLPVACQACWNEAAQRHGVPASLLYAVASAESDLRPDAVNNGHRNRTGTYDIGLMQINSGNLSRLAAKGITEKSLYDPCVSIDVGASILAEKIKAYGPTWEAVGAYNAACTQLKGADCTAARSRYAWRVYRRMPGVNAASQLQPGSRKGTPASMAATSPSAGPAAATRFIMSVKVSQ</sequence>
<evidence type="ECO:0000313" key="3">
    <source>
        <dbReference type="EMBL" id="MDZ5455062.1"/>
    </source>
</evidence>
<dbReference type="InterPro" id="IPR023346">
    <property type="entry name" value="Lysozyme-like_dom_sf"/>
</dbReference>
<dbReference type="Gene3D" id="1.10.530.10">
    <property type="match status" value="1"/>
</dbReference>
<dbReference type="Pfam" id="PF01464">
    <property type="entry name" value="SLT"/>
    <property type="match status" value="1"/>
</dbReference>
<organism evidence="3 4">
    <name type="scientific">Azohydromonas lata</name>
    <dbReference type="NCBI Taxonomy" id="45677"/>
    <lineage>
        <taxon>Bacteria</taxon>
        <taxon>Pseudomonadati</taxon>
        <taxon>Pseudomonadota</taxon>
        <taxon>Betaproteobacteria</taxon>
        <taxon>Burkholderiales</taxon>
        <taxon>Sphaerotilaceae</taxon>
        <taxon>Azohydromonas</taxon>
    </lineage>
</organism>
<feature type="compositionally biased region" description="Low complexity" evidence="1">
    <location>
        <begin position="159"/>
        <end position="170"/>
    </location>
</feature>
<evidence type="ECO:0000259" key="2">
    <source>
        <dbReference type="Pfam" id="PF01464"/>
    </source>
</evidence>
<protein>
    <submittedName>
        <fullName evidence="3">Lytic transglycosylase domain-containing protein</fullName>
    </submittedName>
</protein>
<name>A0ABU5I828_9BURK</name>
<accession>A0ABU5I828</accession>
<feature type="region of interest" description="Disordered" evidence="1">
    <location>
        <begin position="149"/>
        <end position="170"/>
    </location>
</feature>
<geneLocation type="plasmid" evidence="3">
    <name>unnamed</name>
</geneLocation>
<keyword evidence="3" id="KW-0614">Plasmid</keyword>
<dbReference type="RefSeq" id="WP_322464156.1">
    <property type="nucleotide sequence ID" value="NZ_JAXOJX010000001.1"/>
</dbReference>
<dbReference type="EMBL" id="JAXOJX010000001">
    <property type="protein sequence ID" value="MDZ5455062.1"/>
    <property type="molecule type" value="Genomic_DNA"/>
</dbReference>
<dbReference type="SUPFAM" id="SSF53955">
    <property type="entry name" value="Lysozyme-like"/>
    <property type="match status" value="1"/>
</dbReference>